<dbReference type="Proteomes" id="UP001140949">
    <property type="component" value="Unassembled WGS sequence"/>
</dbReference>
<gene>
    <name evidence="1" type="ORF">M6B38_203600</name>
</gene>
<dbReference type="EMBL" id="JANAVB010039219">
    <property type="protein sequence ID" value="KAJ6799791.1"/>
    <property type="molecule type" value="Genomic_DNA"/>
</dbReference>
<reference evidence="1" key="2">
    <citation type="submission" date="2023-04" db="EMBL/GenBank/DDBJ databases">
        <authorList>
            <person name="Bruccoleri R.E."/>
            <person name="Oakeley E.J."/>
            <person name="Faust A.-M."/>
            <person name="Dessus-Babus S."/>
            <person name="Altorfer M."/>
            <person name="Burckhardt D."/>
            <person name="Oertli M."/>
            <person name="Naumann U."/>
            <person name="Petersen F."/>
            <person name="Wong J."/>
        </authorList>
    </citation>
    <scope>NUCLEOTIDE SEQUENCE</scope>
    <source>
        <strain evidence="1">GSM-AAB239-AS_SAM_17_03QT</strain>
        <tissue evidence="1">Leaf</tissue>
    </source>
</reference>
<organism evidence="1 2">
    <name type="scientific">Iris pallida</name>
    <name type="common">Sweet iris</name>
    <dbReference type="NCBI Taxonomy" id="29817"/>
    <lineage>
        <taxon>Eukaryota</taxon>
        <taxon>Viridiplantae</taxon>
        <taxon>Streptophyta</taxon>
        <taxon>Embryophyta</taxon>
        <taxon>Tracheophyta</taxon>
        <taxon>Spermatophyta</taxon>
        <taxon>Magnoliopsida</taxon>
        <taxon>Liliopsida</taxon>
        <taxon>Asparagales</taxon>
        <taxon>Iridaceae</taxon>
        <taxon>Iridoideae</taxon>
        <taxon>Irideae</taxon>
        <taxon>Iris</taxon>
    </lineage>
</organism>
<evidence type="ECO:0000313" key="1">
    <source>
        <dbReference type="EMBL" id="KAJ6799791.1"/>
    </source>
</evidence>
<reference evidence="1" key="1">
    <citation type="journal article" date="2023" name="GigaByte">
        <title>Genome assembly of the bearded iris, Iris pallida Lam.</title>
        <authorList>
            <person name="Bruccoleri R.E."/>
            <person name="Oakeley E.J."/>
            <person name="Faust A.M.E."/>
            <person name="Altorfer M."/>
            <person name="Dessus-Babus S."/>
            <person name="Burckhardt D."/>
            <person name="Oertli M."/>
            <person name="Naumann U."/>
            <person name="Petersen F."/>
            <person name="Wong J."/>
        </authorList>
    </citation>
    <scope>NUCLEOTIDE SEQUENCE</scope>
    <source>
        <strain evidence="1">GSM-AAB239-AS_SAM_17_03QT</strain>
    </source>
</reference>
<accession>A0AAX6E749</accession>
<dbReference type="AlphaFoldDB" id="A0AAX6E749"/>
<evidence type="ECO:0000313" key="2">
    <source>
        <dbReference type="Proteomes" id="UP001140949"/>
    </source>
</evidence>
<comment type="caution">
    <text evidence="1">The sequence shown here is derived from an EMBL/GenBank/DDBJ whole genome shotgun (WGS) entry which is preliminary data.</text>
</comment>
<dbReference type="Gene3D" id="1.10.10.10">
    <property type="entry name" value="Winged helix-like DNA-binding domain superfamily/Winged helix DNA-binding domain"/>
    <property type="match status" value="1"/>
</dbReference>
<proteinExistence type="predicted"/>
<sequence>MLYAWFGLEMKDEYSLKLPIMPLTARDLEEKRARLGLVERVKHDLLQQYHVLHKKTG</sequence>
<dbReference type="InterPro" id="IPR036388">
    <property type="entry name" value="WH-like_DNA-bd_sf"/>
</dbReference>
<protein>
    <submittedName>
        <fullName evidence="1">ERBB-3 BINDING PROTEIN 1 isoform X1</fullName>
    </submittedName>
</protein>
<name>A0AAX6E749_IRIPA</name>
<keyword evidence="2" id="KW-1185">Reference proteome</keyword>